<keyword evidence="2 3" id="KW-0808">Transferase</keyword>
<reference evidence="3 4" key="1">
    <citation type="journal article" date="2010" name="Stand. Genomic Sci.">
        <title>Complete genome sequence of Ilyobacter polytropus type strain (CuHbu1).</title>
        <authorList>
            <person name="Sikorski J."/>
            <person name="Chertkov O."/>
            <person name="Lapidus A."/>
            <person name="Nolan M."/>
            <person name="Lucas S."/>
            <person name="Del Rio T.G."/>
            <person name="Tice H."/>
            <person name="Cheng J.F."/>
            <person name="Tapia R."/>
            <person name="Han C."/>
            <person name="Goodwin L."/>
            <person name="Pitluck S."/>
            <person name="Liolios K."/>
            <person name="Ivanova N."/>
            <person name="Mavromatis K."/>
            <person name="Mikhailova N."/>
            <person name="Pati A."/>
            <person name="Chen A."/>
            <person name="Palaniappan K."/>
            <person name="Land M."/>
            <person name="Hauser L."/>
            <person name="Chang Y.J."/>
            <person name="Jeffries C.D."/>
            <person name="Brambilla E."/>
            <person name="Yasawong M."/>
            <person name="Rohde M."/>
            <person name="Pukall R."/>
            <person name="Spring S."/>
            <person name="Goker M."/>
            <person name="Woyke T."/>
            <person name="Bristow J."/>
            <person name="Eisen J.A."/>
            <person name="Markowitz V."/>
            <person name="Hugenholtz P."/>
            <person name="Kyrpides N.C."/>
            <person name="Klenk H.P."/>
        </authorList>
    </citation>
    <scope>NUCLEOTIDE SEQUENCE [LARGE SCALE GENOMIC DNA]</scope>
    <source>
        <strain evidence="4">ATCC 51220 / DSM 2926 / LMG 16218 / CuHBu1</strain>
        <plasmid evidence="4">pILYOP01</plasmid>
    </source>
</reference>
<dbReference type="InterPro" id="IPR012792">
    <property type="entry name" value="3-oxoacid_CoA-transf_A"/>
</dbReference>
<geneLocation type="plasmid" evidence="3 4">
    <name>pILYOP01</name>
</geneLocation>
<dbReference type="OrthoDB" id="9777193at2"/>
<accession>E3HC36</accession>
<dbReference type="Proteomes" id="UP000006875">
    <property type="component" value="Plasmid pILYOP01"/>
</dbReference>
<dbReference type="GO" id="GO:0047371">
    <property type="term" value="F:butyrate-acetoacetate CoA-transferase activity"/>
    <property type="evidence" value="ECO:0007669"/>
    <property type="project" value="UniProtKB-EC"/>
</dbReference>
<dbReference type="InterPro" id="IPR004165">
    <property type="entry name" value="CoA_trans_fam_I"/>
</dbReference>
<dbReference type="NCBIfam" id="TIGR02429">
    <property type="entry name" value="pcaI_scoA_fam"/>
    <property type="match status" value="1"/>
</dbReference>
<dbReference type="InterPro" id="IPR004163">
    <property type="entry name" value="CoA_transf_BS"/>
</dbReference>
<evidence type="ECO:0000256" key="1">
    <source>
        <dbReference type="ARBA" id="ARBA00005612"/>
    </source>
</evidence>
<organism evidence="3 4">
    <name type="scientific">Ilyobacter polytropus (strain ATCC 51220 / DSM 2926 / LMG 16218 / CuHBu1)</name>
    <dbReference type="NCBI Taxonomy" id="572544"/>
    <lineage>
        <taxon>Bacteria</taxon>
        <taxon>Fusobacteriati</taxon>
        <taxon>Fusobacteriota</taxon>
        <taxon>Fusobacteriia</taxon>
        <taxon>Fusobacteriales</taxon>
        <taxon>Fusobacteriaceae</taxon>
        <taxon>Ilyobacter</taxon>
    </lineage>
</organism>
<dbReference type="RefSeq" id="WP_013388541.1">
    <property type="nucleotide sequence ID" value="NC_014633.1"/>
</dbReference>
<dbReference type="SMART" id="SM00882">
    <property type="entry name" value="CoA_trans"/>
    <property type="match status" value="1"/>
</dbReference>
<dbReference type="SUPFAM" id="SSF100950">
    <property type="entry name" value="NagB/RpiA/CoA transferase-like"/>
    <property type="match status" value="1"/>
</dbReference>
<dbReference type="Gene3D" id="3.40.1080.10">
    <property type="entry name" value="Glutaconate Coenzyme A-transferase"/>
    <property type="match status" value="1"/>
</dbReference>
<dbReference type="EMBL" id="CP002282">
    <property type="protein sequence ID" value="ADO83879.1"/>
    <property type="molecule type" value="Genomic_DNA"/>
</dbReference>
<dbReference type="GO" id="GO:0008775">
    <property type="term" value="F:acetate CoA-transferase activity"/>
    <property type="evidence" value="ECO:0007669"/>
    <property type="project" value="UniProtKB-EC"/>
</dbReference>
<evidence type="ECO:0000256" key="2">
    <source>
        <dbReference type="ARBA" id="ARBA00022679"/>
    </source>
</evidence>
<dbReference type="HOGENOM" id="CLU_019942_2_1_0"/>
<dbReference type="AlphaFoldDB" id="E3HC36"/>
<sequence>MSKVVLAKEAISHIKDGMSIMVGGFMVQGTPENLIDAIVECGVKDLTIICNDAGYPDKGVGKLISNGQVKKLIASHIGLNPMAGELMNEGKMEVVLVPQGTLVEQIRSGGAGLGGVLTPTGLGTIVEEGKKILEIQGEKYLLEEALKADVALIGGSIVDKKGNIVYRYTTQNFNKVMATAAELVMVGAKEIVEPGTIHVDNVMTPHLFVDYIVKEGE</sequence>
<dbReference type="PROSITE" id="PS01273">
    <property type="entry name" value="COA_TRANSF_1"/>
    <property type="match status" value="1"/>
</dbReference>
<dbReference type="EC" id="2.8.3.8" evidence="3"/>
<keyword evidence="3" id="KW-0614">Plasmid</keyword>
<dbReference type="Pfam" id="PF01144">
    <property type="entry name" value="CoA_trans"/>
    <property type="match status" value="1"/>
</dbReference>
<evidence type="ECO:0000313" key="3">
    <source>
        <dbReference type="EMBL" id="ADO83879.1"/>
    </source>
</evidence>
<name>E3HC36_ILYPC</name>
<dbReference type="InterPro" id="IPR037171">
    <property type="entry name" value="NagB/RpiA_transferase-like"/>
</dbReference>
<evidence type="ECO:0000313" key="4">
    <source>
        <dbReference type="Proteomes" id="UP000006875"/>
    </source>
</evidence>
<dbReference type="PANTHER" id="PTHR13707:SF60">
    <property type="entry name" value="ACETATE COA-TRANSFERASE SUBUNIT ALPHA"/>
    <property type="match status" value="1"/>
</dbReference>
<keyword evidence="4" id="KW-1185">Reference proteome</keyword>
<dbReference type="KEGG" id="ipo:Ilyop_2115"/>
<protein>
    <submittedName>
        <fullName evidence="3">Butyryl-CoA:acetoacetate CoA-transferase alpha subunit</fullName>
        <ecNumber evidence="3">2.8.3.8</ecNumber>
        <ecNumber evidence="3">2.8.3.9</ecNumber>
    </submittedName>
</protein>
<dbReference type="EC" id="2.8.3.9" evidence="3"/>
<comment type="similarity">
    <text evidence="1">Belongs to the 3-oxoacid CoA-transferase subunit A family.</text>
</comment>
<dbReference type="PANTHER" id="PTHR13707">
    <property type="entry name" value="KETOACID-COENZYME A TRANSFERASE"/>
    <property type="match status" value="1"/>
</dbReference>
<gene>
    <name evidence="3" type="ordered locus">Ilyop_2115</name>
</gene>
<proteinExistence type="inferred from homology"/>